<dbReference type="EnsemblMetazoa" id="AALB008620-RA">
    <property type="protein sequence ID" value="AALB008620-PA"/>
    <property type="gene ID" value="AALB008620"/>
</dbReference>
<keyword evidence="3" id="KW-1185">Reference proteome</keyword>
<evidence type="ECO:0000256" key="1">
    <source>
        <dbReference type="SAM" id="MobiDB-lite"/>
    </source>
</evidence>
<feature type="region of interest" description="Disordered" evidence="1">
    <location>
        <begin position="1"/>
        <end position="40"/>
    </location>
</feature>
<dbReference type="Proteomes" id="UP000069272">
    <property type="component" value="Chromosome 2R"/>
</dbReference>
<accession>A0A182FQ01</accession>
<reference evidence="2" key="2">
    <citation type="submission" date="2022-08" db="UniProtKB">
        <authorList>
            <consortium name="EnsemblMetazoa"/>
        </authorList>
    </citation>
    <scope>IDENTIFICATION</scope>
    <source>
        <strain evidence="2">STECLA/ALBI9_A</strain>
    </source>
</reference>
<reference evidence="2 3" key="1">
    <citation type="journal article" date="2017" name="G3 (Bethesda)">
        <title>The Physical Genome Mapping of Anopheles albimanus Corrected Scaffold Misassemblies and Identified Interarm Rearrangements in Genus Anopheles.</title>
        <authorList>
            <person name="Artemov G.N."/>
            <person name="Peery A.N."/>
            <person name="Jiang X."/>
            <person name="Tu Z."/>
            <person name="Stegniy V.N."/>
            <person name="Sharakhova M.V."/>
            <person name="Sharakhov I.V."/>
        </authorList>
    </citation>
    <scope>NUCLEOTIDE SEQUENCE [LARGE SCALE GENOMIC DNA]</scope>
    <source>
        <strain evidence="2 3">ALBI9_A</strain>
    </source>
</reference>
<dbReference type="AlphaFoldDB" id="A0A182FQ01"/>
<evidence type="ECO:0000313" key="2">
    <source>
        <dbReference type="EnsemblMetazoa" id="AALB008620-PA"/>
    </source>
</evidence>
<organism evidence="2 3">
    <name type="scientific">Anopheles albimanus</name>
    <name type="common">New world malaria mosquito</name>
    <dbReference type="NCBI Taxonomy" id="7167"/>
    <lineage>
        <taxon>Eukaryota</taxon>
        <taxon>Metazoa</taxon>
        <taxon>Ecdysozoa</taxon>
        <taxon>Arthropoda</taxon>
        <taxon>Hexapoda</taxon>
        <taxon>Insecta</taxon>
        <taxon>Pterygota</taxon>
        <taxon>Neoptera</taxon>
        <taxon>Endopterygota</taxon>
        <taxon>Diptera</taxon>
        <taxon>Nematocera</taxon>
        <taxon>Culicoidea</taxon>
        <taxon>Culicidae</taxon>
        <taxon>Anophelinae</taxon>
        <taxon>Anopheles</taxon>
    </lineage>
</organism>
<evidence type="ECO:0000313" key="3">
    <source>
        <dbReference type="Proteomes" id="UP000069272"/>
    </source>
</evidence>
<sequence>MPKENRIRARKVKVQAKNKDANQPDTNGEKDYPKSSSTTVDQLRKHVTRYHCSEAQVASLLKLLSPYIPDLQKEDPKEFRKCIKMVKPKKGDE</sequence>
<protein>
    <submittedName>
        <fullName evidence="2">Uncharacterized protein</fullName>
    </submittedName>
</protein>
<proteinExistence type="predicted"/>
<feature type="compositionally biased region" description="Basic and acidic residues" evidence="1">
    <location>
        <begin position="17"/>
        <end position="33"/>
    </location>
</feature>
<name>A0A182FQ01_ANOAL</name>
<dbReference type="VEuPathDB" id="VectorBase:AALB008620"/>